<dbReference type="Pfam" id="PF13424">
    <property type="entry name" value="TPR_12"/>
    <property type="match status" value="1"/>
</dbReference>
<evidence type="ECO:0000313" key="4">
    <source>
        <dbReference type="Proteomes" id="UP000256269"/>
    </source>
</evidence>
<dbReference type="Gene3D" id="3.40.50.300">
    <property type="entry name" value="P-loop containing nucleotide triphosphate hydrolases"/>
    <property type="match status" value="1"/>
</dbReference>
<dbReference type="Pfam" id="PF13401">
    <property type="entry name" value="AAA_22"/>
    <property type="match status" value="1"/>
</dbReference>
<evidence type="ECO:0000313" key="3">
    <source>
        <dbReference type="EMBL" id="REH35290.1"/>
    </source>
</evidence>
<accession>A0A3E0GYV0</accession>
<dbReference type="Proteomes" id="UP000256269">
    <property type="component" value="Unassembled WGS sequence"/>
</dbReference>
<gene>
    <name evidence="3" type="ORF">BCF44_118150</name>
</gene>
<dbReference type="InterPro" id="IPR019734">
    <property type="entry name" value="TPR_rpt"/>
</dbReference>
<dbReference type="SUPFAM" id="SSF52540">
    <property type="entry name" value="P-loop containing nucleoside triphosphate hydrolases"/>
    <property type="match status" value="1"/>
</dbReference>
<dbReference type="PRINTS" id="PR00364">
    <property type="entry name" value="DISEASERSIST"/>
</dbReference>
<dbReference type="Pfam" id="PF03704">
    <property type="entry name" value="BTAD"/>
    <property type="match status" value="1"/>
</dbReference>
<evidence type="ECO:0000256" key="1">
    <source>
        <dbReference type="SAM" id="MobiDB-lite"/>
    </source>
</evidence>
<dbReference type="InterPro" id="IPR016032">
    <property type="entry name" value="Sig_transdc_resp-reg_C-effctor"/>
</dbReference>
<dbReference type="PANTHER" id="PTHR47691">
    <property type="entry name" value="REGULATOR-RELATED"/>
    <property type="match status" value="1"/>
</dbReference>
<dbReference type="Gene3D" id="1.25.40.10">
    <property type="entry name" value="Tetratricopeptide repeat domain"/>
    <property type="match status" value="2"/>
</dbReference>
<dbReference type="EMBL" id="QUNO01000018">
    <property type="protein sequence ID" value="REH35290.1"/>
    <property type="molecule type" value="Genomic_DNA"/>
</dbReference>
<feature type="region of interest" description="Disordered" evidence="1">
    <location>
        <begin position="976"/>
        <end position="1011"/>
    </location>
</feature>
<proteinExistence type="predicted"/>
<dbReference type="InterPro" id="IPR027417">
    <property type="entry name" value="P-loop_NTPase"/>
</dbReference>
<dbReference type="SMART" id="SM00028">
    <property type="entry name" value="TPR"/>
    <property type="match status" value="6"/>
</dbReference>
<evidence type="ECO:0000259" key="2">
    <source>
        <dbReference type="SMART" id="SM01043"/>
    </source>
</evidence>
<dbReference type="InterPro" id="IPR036388">
    <property type="entry name" value="WH-like_DNA-bd_sf"/>
</dbReference>
<sequence length="1011" mass="111880">MEPRFMILGNTGIRVGGEIRNQWGHTKLRGILAVLLLKAGEFVPMDELVEWVWPDGRAPRDRAGTCYTYIKRVREMLRGVGIVDVIDTNGGAYRIRIDRQEIDFFAFRGAIDRARVVGRRGDHAQGCREIESALELWTERPLADARGDRAAQWRMWSRQQHWIDAHGALTHGLLALGEYQAVLQRLDDLPVEYQSNLTLVKRRIQALRELGRHRDATAYYLRMRKFYRSELDQDEADDLTRFHDALLKRGQGRVSTGEPETKARTEVAPRAPHLLPHDIADFTGRVEVLGELDRLTTSSAGEALARVVVLEGAPGVGKTAVATHWAHRATERFPGGQLYVDLQGFSEGPRLEPADVVDRFLAAFDFPLERVPTAIGRFSKLANLLSGRRALIVLDNAENSRHVQPLLDYLSTCLVLVTSRQRLSGLARRGASHISVAPLDQGESVEWLEKRIGPRAEADRDSVCEVAALCGGNSLSLRLVGEHIVAHPGVPLAEFVEELRAELLDLGDDGDGPDASIRASFSYSLQKLSESERRLFRLLSVHPGADIGLGVAGAVAACEPMSVRRSLDGLLHAHLLSQGASRDRYHVHDLLRQFAASLTSTPEHEAERLSAEERMLSYYLHTANNADLTIFPHRTPVPMEPLMDGVKPESFADDDRAINWFVRERPSLSSLVHFAAECGYDEYVTKLSSCIGEAYQRLGYYGDIFDFLGLAIRAARMSKDSLGEAYSLHNLGFAYLNLRRFDLAEANLLEARRKFGEVDMPEGVAGAVHNLGRVMIGRGEYRQGIEYHLTALEAFRALGAKGHEVIVLYRLGEAHRAAHNLDASISFLRDALWLAERLADRRSQAFSLAELGAAYAERGDFVAAEGYHKRALEISEAIHDMALAAKACAGLALIAQDEESFEEAVRFAQRAVELCAQVRDAKGEATAYDVVAHAQYSLGEREQATRSWRRALAVLEDLGDPLADVVRRRLAEATAFLPVGPPTQGTGEDVGLPSPRTADGGSPEEPRSSSA</sequence>
<keyword evidence="4" id="KW-1185">Reference proteome</keyword>
<organism evidence="3 4">
    <name type="scientific">Kutzneria buriramensis</name>
    <dbReference type="NCBI Taxonomy" id="1045776"/>
    <lineage>
        <taxon>Bacteria</taxon>
        <taxon>Bacillati</taxon>
        <taxon>Actinomycetota</taxon>
        <taxon>Actinomycetes</taxon>
        <taxon>Pseudonocardiales</taxon>
        <taxon>Pseudonocardiaceae</taxon>
        <taxon>Kutzneria</taxon>
    </lineage>
</organism>
<dbReference type="PANTHER" id="PTHR47691:SF3">
    <property type="entry name" value="HTH-TYPE TRANSCRIPTIONAL REGULATOR RV0890C-RELATED"/>
    <property type="match status" value="1"/>
</dbReference>
<name>A0A3E0GYV0_9PSEU</name>
<protein>
    <submittedName>
        <fullName evidence="3">Transcriptional regulator</fullName>
    </submittedName>
</protein>
<dbReference type="AlphaFoldDB" id="A0A3E0GYV0"/>
<dbReference type="InterPro" id="IPR005158">
    <property type="entry name" value="BTAD"/>
</dbReference>
<dbReference type="GO" id="GO:0043531">
    <property type="term" value="F:ADP binding"/>
    <property type="evidence" value="ECO:0007669"/>
    <property type="project" value="InterPro"/>
</dbReference>
<dbReference type="GO" id="GO:0006355">
    <property type="term" value="P:regulation of DNA-templated transcription"/>
    <property type="evidence" value="ECO:0007669"/>
    <property type="project" value="InterPro"/>
</dbReference>
<dbReference type="InterPro" id="IPR049945">
    <property type="entry name" value="AAA_22"/>
</dbReference>
<dbReference type="InterPro" id="IPR011990">
    <property type="entry name" value="TPR-like_helical_dom_sf"/>
</dbReference>
<dbReference type="SUPFAM" id="SSF46894">
    <property type="entry name" value="C-terminal effector domain of the bipartite response regulators"/>
    <property type="match status" value="1"/>
</dbReference>
<reference evidence="3 4" key="1">
    <citation type="submission" date="2018-08" db="EMBL/GenBank/DDBJ databases">
        <title>Genomic Encyclopedia of Archaeal and Bacterial Type Strains, Phase II (KMG-II): from individual species to whole genera.</title>
        <authorList>
            <person name="Goeker M."/>
        </authorList>
    </citation>
    <scope>NUCLEOTIDE SEQUENCE [LARGE SCALE GENOMIC DNA]</scope>
    <source>
        <strain evidence="3 4">DSM 45791</strain>
    </source>
</reference>
<dbReference type="Gene3D" id="1.10.10.10">
    <property type="entry name" value="Winged helix-like DNA-binding domain superfamily/Winged helix DNA-binding domain"/>
    <property type="match status" value="1"/>
</dbReference>
<feature type="domain" description="Bacterial transcriptional activator" evidence="2">
    <location>
        <begin position="102"/>
        <end position="247"/>
    </location>
</feature>
<dbReference type="SMART" id="SM01043">
    <property type="entry name" value="BTAD"/>
    <property type="match status" value="1"/>
</dbReference>
<dbReference type="SUPFAM" id="SSF48452">
    <property type="entry name" value="TPR-like"/>
    <property type="match status" value="3"/>
</dbReference>
<dbReference type="GO" id="GO:0003677">
    <property type="term" value="F:DNA binding"/>
    <property type="evidence" value="ECO:0007669"/>
    <property type="project" value="InterPro"/>
</dbReference>
<comment type="caution">
    <text evidence="3">The sequence shown here is derived from an EMBL/GenBank/DDBJ whole genome shotgun (WGS) entry which is preliminary data.</text>
</comment>